<feature type="region of interest" description="Disordered" evidence="1">
    <location>
        <begin position="352"/>
        <end position="388"/>
    </location>
</feature>
<evidence type="ECO:0000256" key="1">
    <source>
        <dbReference type="SAM" id="MobiDB-lite"/>
    </source>
</evidence>
<proteinExistence type="predicted"/>
<evidence type="ECO:0000313" key="3">
    <source>
        <dbReference type="Proteomes" id="UP001140076"/>
    </source>
</evidence>
<gene>
    <name evidence="2" type="ORF">LG943_24725</name>
</gene>
<organism evidence="2 3">
    <name type="scientific">Streptomonospora mangrovi</name>
    <dbReference type="NCBI Taxonomy" id="2883123"/>
    <lineage>
        <taxon>Bacteria</taxon>
        <taxon>Bacillati</taxon>
        <taxon>Actinomycetota</taxon>
        <taxon>Actinomycetes</taxon>
        <taxon>Streptosporangiales</taxon>
        <taxon>Nocardiopsidaceae</taxon>
        <taxon>Streptomonospora</taxon>
    </lineage>
</organism>
<feature type="compositionally biased region" description="Basic residues" evidence="1">
    <location>
        <begin position="358"/>
        <end position="369"/>
    </location>
</feature>
<dbReference type="EMBL" id="JAJAQC010000060">
    <property type="protein sequence ID" value="MDA0567501.1"/>
    <property type="molecule type" value="Genomic_DNA"/>
</dbReference>
<keyword evidence="3" id="KW-1185">Reference proteome</keyword>
<accession>A0A9X3P0B0</accession>
<name>A0A9X3P0B0_9ACTN</name>
<sequence length="388" mass="42142">MYIHSTEGDYHTMLSPTLGQVSDVLRGKYTDARKGYQAAARELRKAAGPVVERLAELKGIVGRLPDTPLSDADGSRAAAEGLRALLREGGRLADEGAFHEPGMWAYSTDPPRTAAERAEMGADLYVRRTAMVEERTANVNAFAGKLATTVAEYREREAARLAVRGDAAVRSGHAESALSASGAGAGRGAGVDLHCRSEAEYFQHLLPVLGRVSPTTEAYVLERRDAYQAAVKDMRKEVGDLRKKAHEFAALVVTAESRGDAEVARRMRPWLDKAMAEVNSTEYHEPGYWRFGGVTADHEPGGAREARELAAQGVLQYEGRTADVKRQTAKGRSMADNLDRVTASYLRQTAALHDSPGKRARRSARRRKMLSAARQQPPSSGAGRGRTA</sequence>
<dbReference type="Proteomes" id="UP001140076">
    <property type="component" value="Unassembled WGS sequence"/>
</dbReference>
<evidence type="ECO:0000313" key="2">
    <source>
        <dbReference type="EMBL" id="MDA0567501.1"/>
    </source>
</evidence>
<comment type="caution">
    <text evidence="2">The sequence shown here is derived from an EMBL/GenBank/DDBJ whole genome shotgun (WGS) entry which is preliminary data.</text>
</comment>
<protein>
    <submittedName>
        <fullName evidence="2">Uncharacterized protein</fullName>
    </submittedName>
</protein>
<reference evidence="2" key="1">
    <citation type="submission" date="2021-10" db="EMBL/GenBank/DDBJ databases">
        <title>Streptomonospora sp. nov., isolated from mangrove soil.</title>
        <authorList>
            <person name="Chen X."/>
            <person name="Ge X."/>
            <person name="Liu W."/>
        </authorList>
    </citation>
    <scope>NUCLEOTIDE SEQUENCE</scope>
    <source>
        <strain evidence="2">S1-112</strain>
    </source>
</reference>
<dbReference type="AlphaFoldDB" id="A0A9X3P0B0"/>
<dbReference type="RefSeq" id="WP_270074747.1">
    <property type="nucleotide sequence ID" value="NZ_JAJAQC010000060.1"/>
</dbReference>